<gene>
    <name evidence="2" type="ORF">HNAJ_LOCUS10818</name>
</gene>
<dbReference type="WBParaSite" id="HNAJ_0001082301-mRNA-1">
    <property type="protein sequence ID" value="HNAJ_0001082301-mRNA-1"/>
    <property type="gene ID" value="HNAJ_0001082301"/>
</dbReference>
<organism evidence="4">
    <name type="scientific">Rodentolepis nana</name>
    <name type="common">Dwarf tapeworm</name>
    <name type="synonym">Hymenolepis nana</name>
    <dbReference type="NCBI Taxonomy" id="102285"/>
    <lineage>
        <taxon>Eukaryota</taxon>
        <taxon>Metazoa</taxon>
        <taxon>Spiralia</taxon>
        <taxon>Lophotrochozoa</taxon>
        <taxon>Platyhelminthes</taxon>
        <taxon>Cestoda</taxon>
        <taxon>Eucestoda</taxon>
        <taxon>Cyclophyllidea</taxon>
        <taxon>Hymenolepididae</taxon>
        <taxon>Rodentolepis</taxon>
    </lineage>
</organism>
<evidence type="ECO:0000313" key="4">
    <source>
        <dbReference type="WBParaSite" id="HNAJ_0001082301-mRNA-1"/>
    </source>
</evidence>
<proteinExistence type="predicted"/>
<reference evidence="4" key="1">
    <citation type="submission" date="2016-04" db="UniProtKB">
        <authorList>
            <consortium name="WormBaseParasite"/>
        </authorList>
    </citation>
    <scope>IDENTIFICATION</scope>
</reference>
<protein>
    <submittedName>
        <fullName evidence="4">CRAL-TRIO domain-containing protein</fullName>
    </submittedName>
</protein>
<dbReference type="AlphaFoldDB" id="A0A158QJ35"/>
<feature type="region of interest" description="Disordered" evidence="1">
    <location>
        <begin position="109"/>
        <end position="129"/>
    </location>
</feature>
<dbReference type="STRING" id="102285.A0A158QJ35"/>
<evidence type="ECO:0000313" key="2">
    <source>
        <dbReference type="EMBL" id="VDO08852.1"/>
    </source>
</evidence>
<evidence type="ECO:0000256" key="1">
    <source>
        <dbReference type="SAM" id="MobiDB-lite"/>
    </source>
</evidence>
<evidence type="ECO:0000313" key="3">
    <source>
        <dbReference type="Proteomes" id="UP000278807"/>
    </source>
</evidence>
<dbReference type="EMBL" id="UZAE01013233">
    <property type="protein sequence ID" value="VDO08852.1"/>
    <property type="molecule type" value="Genomic_DNA"/>
</dbReference>
<dbReference type="Proteomes" id="UP000278807">
    <property type="component" value="Unassembled WGS sequence"/>
</dbReference>
<keyword evidence="3" id="KW-1185">Reference proteome</keyword>
<accession>A0A158QJ35</accession>
<sequence>MLGNAFSFLAPSEAAVNSRIERPILLTLDPKATLQLQRAGQKALDEHHRIKMPFIILRVKKVVFLDLPSRSFIIIHAQRLHFRLTKLYQIFTNSPEGKEALCLDFSKSTEKGEGEANPNSLLGGSGSIK</sequence>
<reference evidence="2 3" key="2">
    <citation type="submission" date="2018-11" db="EMBL/GenBank/DDBJ databases">
        <authorList>
            <consortium name="Pathogen Informatics"/>
        </authorList>
    </citation>
    <scope>NUCLEOTIDE SEQUENCE [LARGE SCALE GENOMIC DNA]</scope>
</reference>
<name>A0A158QJ35_RODNA</name>